<dbReference type="OrthoDB" id="407221at2759"/>
<dbReference type="GO" id="GO:0005763">
    <property type="term" value="C:mitochondrial small ribosomal subunit"/>
    <property type="evidence" value="ECO:0007669"/>
    <property type="project" value="TreeGrafter"/>
</dbReference>
<evidence type="ECO:0000256" key="5">
    <source>
        <dbReference type="ARBA" id="ARBA00023274"/>
    </source>
</evidence>
<comment type="similarity">
    <text evidence="2">Belongs to the bacterial ribosomal protein bS16 family.</text>
</comment>
<dbReference type="GO" id="GO:0032543">
    <property type="term" value="P:mitochondrial translation"/>
    <property type="evidence" value="ECO:0007669"/>
    <property type="project" value="TreeGrafter"/>
</dbReference>
<dbReference type="FunFam" id="3.30.1320.10:FF:000004">
    <property type="entry name" value="28S ribosomal protein S16, mitochondrial"/>
    <property type="match status" value="1"/>
</dbReference>
<dbReference type="Gene3D" id="3.30.1320.10">
    <property type="match status" value="1"/>
</dbReference>
<evidence type="ECO:0000256" key="4">
    <source>
        <dbReference type="ARBA" id="ARBA00023128"/>
    </source>
</evidence>
<dbReference type="GeneID" id="20316153"/>
<dbReference type="Proteomes" id="UP000054324">
    <property type="component" value="Unassembled WGS sequence"/>
</dbReference>
<evidence type="ECO:0000313" key="8">
    <source>
        <dbReference type="EMBL" id="KER31876.1"/>
    </source>
</evidence>
<sequence>MTTAIATRCFSSRYFRPACYLFTKSRLSSDTTSNFTASESQWTPGPDKPSTWWPHVPSIPGRRIVRMYPIRHRHRPRIVLVHDGCTNRPFYTIQIKSNLSGTKDQGIEQVGSWDPFPNKDHGEHLIALNLKRISYWIAKGAEPSTKVAELLGLAGFLPVHPRTYLAAHRARVATQAFLERQRNEANIATEELTDPDSEKSDEDHEKRPDAVWRHGKKPPWWWYNGLY</sequence>
<dbReference type="CTD" id="20316153"/>
<keyword evidence="5" id="KW-0687">Ribonucleoprotein</keyword>
<keyword evidence="9" id="KW-1185">Reference proteome</keyword>
<dbReference type="NCBIfam" id="TIGR00002">
    <property type="entry name" value="S16"/>
    <property type="match status" value="1"/>
</dbReference>
<name>A0A074ZXQ5_OPIVI</name>
<comment type="subcellular location">
    <subcellularLocation>
        <location evidence="1">Mitochondrion</location>
    </subcellularLocation>
</comment>
<dbReference type="InterPro" id="IPR023803">
    <property type="entry name" value="Ribosomal_bS16_dom_sf"/>
</dbReference>
<dbReference type="GO" id="GO:0003735">
    <property type="term" value="F:structural constituent of ribosome"/>
    <property type="evidence" value="ECO:0007669"/>
    <property type="project" value="InterPro"/>
</dbReference>
<dbReference type="PANTHER" id="PTHR12919">
    <property type="entry name" value="30S RIBOSOMAL PROTEIN S16"/>
    <property type="match status" value="1"/>
</dbReference>
<gene>
    <name evidence="8" type="ORF">T265_01965</name>
</gene>
<evidence type="ECO:0000256" key="3">
    <source>
        <dbReference type="ARBA" id="ARBA00022980"/>
    </source>
</evidence>
<dbReference type="RefSeq" id="XP_009164367.1">
    <property type="nucleotide sequence ID" value="XM_009166103.1"/>
</dbReference>
<dbReference type="GO" id="GO:0005743">
    <property type="term" value="C:mitochondrial inner membrane"/>
    <property type="evidence" value="ECO:0007669"/>
    <property type="project" value="UniProtKB-ARBA"/>
</dbReference>
<protein>
    <recommendedName>
        <fullName evidence="6">Small ribosomal subunit protein bS16m</fullName>
    </recommendedName>
    <alternativeName>
        <fullName evidence="7">28S ribosomal protein S16, mitochondrial</fullName>
    </alternativeName>
</protein>
<evidence type="ECO:0000256" key="1">
    <source>
        <dbReference type="ARBA" id="ARBA00004173"/>
    </source>
</evidence>
<organism evidence="8 9">
    <name type="scientific">Opisthorchis viverrini</name>
    <name type="common">Southeast Asian liver fluke</name>
    <dbReference type="NCBI Taxonomy" id="6198"/>
    <lineage>
        <taxon>Eukaryota</taxon>
        <taxon>Metazoa</taxon>
        <taxon>Spiralia</taxon>
        <taxon>Lophotrochozoa</taxon>
        <taxon>Platyhelminthes</taxon>
        <taxon>Trematoda</taxon>
        <taxon>Digenea</taxon>
        <taxon>Opisthorchiida</taxon>
        <taxon>Opisthorchiata</taxon>
        <taxon>Opisthorchiidae</taxon>
        <taxon>Opisthorchis</taxon>
    </lineage>
</organism>
<dbReference type="InterPro" id="IPR000307">
    <property type="entry name" value="Ribosomal_bS16"/>
</dbReference>
<accession>A0A074ZXQ5</accession>
<reference evidence="8 9" key="1">
    <citation type="submission" date="2013-11" db="EMBL/GenBank/DDBJ databases">
        <title>Opisthorchis viverrini - life in the bile duct.</title>
        <authorList>
            <person name="Young N.D."/>
            <person name="Nagarajan N."/>
            <person name="Lin S.J."/>
            <person name="Korhonen P.K."/>
            <person name="Jex A.R."/>
            <person name="Hall R.S."/>
            <person name="Safavi-Hemami H."/>
            <person name="Kaewkong W."/>
            <person name="Bertrand D."/>
            <person name="Gao S."/>
            <person name="Seet Q."/>
            <person name="Wongkham S."/>
            <person name="Teh B.T."/>
            <person name="Wongkham C."/>
            <person name="Intapan P.M."/>
            <person name="Maleewong W."/>
            <person name="Yang X."/>
            <person name="Hu M."/>
            <person name="Wang Z."/>
            <person name="Hofmann A."/>
            <person name="Sternberg P.W."/>
            <person name="Tan P."/>
            <person name="Wang J."/>
            <person name="Gasser R.B."/>
        </authorList>
    </citation>
    <scope>NUCLEOTIDE SEQUENCE [LARGE SCALE GENOMIC DNA]</scope>
</reference>
<keyword evidence="4" id="KW-0496">Mitochondrion</keyword>
<dbReference type="SUPFAM" id="SSF54565">
    <property type="entry name" value="Ribosomal protein S16"/>
    <property type="match status" value="1"/>
</dbReference>
<evidence type="ECO:0000256" key="7">
    <source>
        <dbReference type="ARBA" id="ARBA00035438"/>
    </source>
</evidence>
<dbReference type="PANTHER" id="PTHR12919:SF20">
    <property type="entry name" value="SMALL RIBOSOMAL SUBUNIT PROTEIN BS16M"/>
    <property type="match status" value="1"/>
</dbReference>
<dbReference type="EMBL" id="KL596640">
    <property type="protein sequence ID" value="KER31876.1"/>
    <property type="molecule type" value="Genomic_DNA"/>
</dbReference>
<keyword evidence="3" id="KW-0689">Ribosomal protein</keyword>
<evidence type="ECO:0000256" key="6">
    <source>
        <dbReference type="ARBA" id="ARBA00035263"/>
    </source>
</evidence>
<proteinExistence type="inferred from homology"/>
<dbReference type="KEGG" id="ovi:T265_01965"/>
<dbReference type="AlphaFoldDB" id="A0A074ZXQ5"/>
<evidence type="ECO:0000256" key="2">
    <source>
        <dbReference type="ARBA" id="ARBA00006668"/>
    </source>
</evidence>
<dbReference type="STRING" id="6198.A0A074ZXQ5"/>
<dbReference type="Pfam" id="PF00886">
    <property type="entry name" value="Ribosomal_S16"/>
    <property type="match status" value="1"/>
</dbReference>
<evidence type="ECO:0000313" key="9">
    <source>
        <dbReference type="Proteomes" id="UP000054324"/>
    </source>
</evidence>